<dbReference type="RefSeq" id="WP_023950653.1">
    <property type="nucleotide sequence ID" value="NZ_AYSV01000073.1"/>
</dbReference>
<dbReference type="EMBL" id="AYSV01000073">
    <property type="protein sequence ID" value="ETD72200.1"/>
    <property type="molecule type" value="Genomic_DNA"/>
</dbReference>
<proteinExistence type="predicted"/>
<accession>V8G711</accession>
<organism evidence="2 3">
    <name type="scientific">Pelistega indica</name>
    <dbReference type="NCBI Taxonomy" id="1414851"/>
    <lineage>
        <taxon>Bacteria</taxon>
        <taxon>Pseudomonadati</taxon>
        <taxon>Pseudomonadota</taxon>
        <taxon>Betaproteobacteria</taxon>
        <taxon>Burkholderiales</taxon>
        <taxon>Alcaligenaceae</taxon>
        <taxon>Pelistega</taxon>
    </lineage>
</organism>
<keyword evidence="3" id="KW-1185">Reference proteome</keyword>
<reference evidence="2 3" key="1">
    <citation type="submission" date="2013-11" db="EMBL/GenBank/DDBJ databases">
        <title>Genomic analysis of Pelistega sp. HM-7.</title>
        <authorList>
            <person name="Kumbhare S.V."/>
            <person name="Shetty S.A."/>
            <person name="Sharma O."/>
            <person name="Dhotre D.P."/>
        </authorList>
    </citation>
    <scope>NUCLEOTIDE SEQUENCE [LARGE SCALE GENOMIC DNA]</scope>
    <source>
        <strain evidence="2 3">HM-7</strain>
    </source>
</reference>
<sequence>MVDIEEYMRKNPFSTKDKKSKLFQFEKEIKGLREAGATYAYIQKFLAEHEINSSIVNIRQFLIRTDNLEHKQSTQDKINNKPIKTNTEKTETDNSPKEHPKSDYKAPSWSHPNVKLENLI</sequence>
<dbReference type="AlphaFoldDB" id="V8G711"/>
<evidence type="ECO:0000256" key="1">
    <source>
        <dbReference type="SAM" id="MobiDB-lite"/>
    </source>
</evidence>
<feature type="compositionally biased region" description="Basic and acidic residues" evidence="1">
    <location>
        <begin position="86"/>
        <end position="104"/>
    </location>
</feature>
<evidence type="ECO:0000313" key="2">
    <source>
        <dbReference type="EMBL" id="ETD72200.1"/>
    </source>
</evidence>
<feature type="region of interest" description="Disordered" evidence="1">
    <location>
        <begin position="69"/>
        <end position="120"/>
    </location>
</feature>
<dbReference type="Proteomes" id="UP000018766">
    <property type="component" value="Unassembled WGS sequence"/>
</dbReference>
<protein>
    <submittedName>
        <fullName evidence="2">Uncharacterized protein</fullName>
    </submittedName>
</protein>
<comment type="caution">
    <text evidence="2">The sequence shown here is derived from an EMBL/GenBank/DDBJ whole genome shotgun (WGS) entry which is preliminary data.</text>
</comment>
<name>V8G711_9BURK</name>
<gene>
    <name evidence="2" type="ORF">V757_05755</name>
</gene>
<evidence type="ECO:0000313" key="3">
    <source>
        <dbReference type="Proteomes" id="UP000018766"/>
    </source>
</evidence>